<dbReference type="InterPro" id="IPR043502">
    <property type="entry name" value="DNA/RNA_pol_sf"/>
</dbReference>
<dbReference type="InterPro" id="IPR025724">
    <property type="entry name" value="GAG-pre-integrase_dom"/>
</dbReference>
<dbReference type="Pfam" id="PF00665">
    <property type="entry name" value="rve"/>
    <property type="match status" value="1"/>
</dbReference>
<dbReference type="CDD" id="cd09272">
    <property type="entry name" value="RNase_HI_RT_Ty1"/>
    <property type="match status" value="1"/>
</dbReference>
<dbReference type="SMART" id="SM00343">
    <property type="entry name" value="ZnF_C2HC"/>
    <property type="match status" value="1"/>
</dbReference>
<evidence type="ECO:0000313" key="10">
    <source>
        <dbReference type="Proteomes" id="UP000324705"/>
    </source>
</evidence>
<dbReference type="InterPro" id="IPR013103">
    <property type="entry name" value="RVT_2"/>
</dbReference>
<keyword evidence="4" id="KW-0378">Hydrolase</keyword>
<evidence type="ECO:0000313" key="9">
    <source>
        <dbReference type="EMBL" id="VAI43969.1"/>
    </source>
</evidence>
<feature type="region of interest" description="Disordered" evidence="6">
    <location>
        <begin position="141"/>
        <end position="172"/>
    </location>
</feature>
<evidence type="ECO:0000259" key="8">
    <source>
        <dbReference type="PROSITE" id="PS50994"/>
    </source>
</evidence>
<keyword evidence="1" id="KW-0645">Protease</keyword>
<gene>
    <name evidence="9" type="ORF">TRITD_6Av1G041960</name>
</gene>
<dbReference type="Gene3D" id="4.10.60.10">
    <property type="entry name" value="Zinc finger, CCHC-type"/>
    <property type="match status" value="1"/>
</dbReference>
<feature type="region of interest" description="Disordered" evidence="6">
    <location>
        <begin position="665"/>
        <end position="689"/>
    </location>
</feature>
<dbReference type="GO" id="GO:0015074">
    <property type="term" value="P:DNA integration"/>
    <property type="evidence" value="ECO:0007669"/>
    <property type="project" value="InterPro"/>
</dbReference>
<accession>A0A9R0XWP9</accession>
<evidence type="ECO:0008006" key="11">
    <source>
        <dbReference type="Google" id="ProtNLM"/>
    </source>
</evidence>
<dbReference type="PANTHER" id="PTHR42648">
    <property type="entry name" value="TRANSPOSASE, PUTATIVE-RELATED"/>
    <property type="match status" value="1"/>
</dbReference>
<dbReference type="Gene3D" id="3.30.420.10">
    <property type="entry name" value="Ribonuclease H-like superfamily/Ribonuclease H"/>
    <property type="match status" value="1"/>
</dbReference>
<dbReference type="Gramene" id="TRITD6Av1G041960.1">
    <property type="protein sequence ID" value="TRITD6Av1G041960.1"/>
    <property type="gene ID" value="TRITD6Av1G041960"/>
</dbReference>
<dbReference type="Pfam" id="PF14223">
    <property type="entry name" value="Retrotran_gag_2"/>
    <property type="match status" value="1"/>
</dbReference>
<evidence type="ECO:0000256" key="1">
    <source>
        <dbReference type="ARBA" id="ARBA00022670"/>
    </source>
</evidence>
<dbReference type="AlphaFoldDB" id="A0A9R0XWP9"/>
<keyword evidence="2" id="KW-0479">Metal-binding</keyword>
<protein>
    <recommendedName>
        <fullName evidence="11">Polyprotein</fullName>
    </recommendedName>
</protein>
<reference evidence="9 10" key="1">
    <citation type="submission" date="2017-09" db="EMBL/GenBank/DDBJ databases">
        <authorList>
            <consortium name="International Durum Wheat Genome Sequencing Consortium (IDWGSC)"/>
            <person name="Milanesi L."/>
        </authorList>
    </citation>
    <scope>NUCLEOTIDE SEQUENCE [LARGE SCALE GENOMIC DNA]</scope>
    <source>
        <strain evidence="10">cv. Svevo</strain>
    </source>
</reference>
<keyword evidence="10" id="KW-1185">Reference proteome</keyword>
<proteinExistence type="predicted"/>
<organism evidence="9 10">
    <name type="scientific">Triticum turgidum subsp. durum</name>
    <name type="common">Durum wheat</name>
    <name type="synonym">Triticum durum</name>
    <dbReference type="NCBI Taxonomy" id="4567"/>
    <lineage>
        <taxon>Eukaryota</taxon>
        <taxon>Viridiplantae</taxon>
        <taxon>Streptophyta</taxon>
        <taxon>Embryophyta</taxon>
        <taxon>Tracheophyta</taxon>
        <taxon>Spermatophyta</taxon>
        <taxon>Magnoliopsida</taxon>
        <taxon>Liliopsida</taxon>
        <taxon>Poales</taxon>
        <taxon>Poaceae</taxon>
        <taxon>BOP clade</taxon>
        <taxon>Pooideae</taxon>
        <taxon>Triticodae</taxon>
        <taxon>Triticeae</taxon>
        <taxon>Triticinae</taxon>
        <taxon>Triticum</taxon>
    </lineage>
</organism>
<name>A0A9R0XWP9_TRITD</name>
<dbReference type="GO" id="GO:0003676">
    <property type="term" value="F:nucleic acid binding"/>
    <property type="evidence" value="ECO:0007669"/>
    <property type="project" value="InterPro"/>
</dbReference>
<keyword evidence="5" id="KW-0863">Zinc-finger</keyword>
<feature type="domain" description="Integrase catalytic" evidence="8">
    <location>
        <begin position="402"/>
        <end position="578"/>
    </location>
</feature>
<dbReference type="SUPFAM" id="SSF56672">
    <property type="entry name" value="DNA/RNA polymerases"/>
    <property type="match status" value="1"/>
</dbReference>
<evidence type="ECO:0000256" key="5">
    <source>
        <dbReference type="PROSITE-ProRule" id="PRU00047"/>
    </source>
</evidence>
<dbReference type="Pfam" id="PF07727">
    <property type="entry name" value="RVT_2"/>
    <property type="match status" value="1"/>
</dbReference>
<dbReference type="GO" id="GO:0004190">
    <property type="term" value="F:aspartic-type endopeptidase activity"/>
    <property type="evidence" value="ECO:0007669"/>
    <property type="project" value="UniProtKB-KW"/>
</dbReference>
<feature type="domain" description="CCHC-type" evidence="7">
    <location>
        <begin position="176"/>
        <end position="191"/>
    </location>
</feature>
<sequence length="1248" mass="141902">MLYSLEPGLQKHFERHGAYEMFEELKMVFQAHARVERYEVSDKFFSCKMEENSSVSEHILKMSGLHNRFTQLGVNLPDDAVIDRILQSLPPSYKSFVMNFNMQGMEKTIPEVYSMLKSAEVEIKKEHQVWMVNKTTKFKKGKGKKNFKKDGKGVAAPGKQATRKKPKNGPKPETECFYCKGRGHWKRNCPKYLADKKAGNTKGICDIHVIDVYLTSTRSSSWVFDTGAVAHICNSKQELRNKRRLAKDEVTMRVRNASKVDVIAVGTLPLHLPTGLVLNLNNCYLVPALSMNIVSGSRLIRDGYSFKSENNGCSIYMRDMFYGHALMVNGLFLMNLERNVTHIHSVNTKRCKVDNDSPTYLWHCRLGHIGVKRMKKLHADGLLESLDYESFDTCEPCLMGKMTKTPFSGIMERATNLLEIIRTDVCGPMSVEARGGYRYVLTLTDDLSRYGYVYLMKHKSETFEKFKEFQSEVENQRDKKIKFLRSDRGGEYLSHEFGTHSRKCGIVSQLTPPGTPQRNGVSEHRNRTLLDMVRSMMSLTDLPLSFWGYALETAAFTLNRAPSKSIETTPYELWFGKKPKLSFLKVWGCDAYVKKLQPEKLEPKSEKYVFIGYPKETIGYTFYLRSEGKIFVAKNGSFLEKEFLSKEISGRKVGLDEVLPLEPVSGAAQENVPEVPAPTREEVNDDDHETSDQVATELHRSTRTCSTPEWYGNPVLEIMLLDNGEPSYYEEAMAGPDSDKWLEAMKSEIGSMYENEVWTLTDLPVDRRAIENKWIFKKKTDADGNVTIYKAQLVAKGYRQVQGVDYDETFSLVAKLKSVRIMLAIAAFYDYEIWQMDVKRAFLNGFLKEELCMMQPEDFVYPKNADKVCKLQRSIYGLVQASRSWNIRFDEMIKAFGFTQTYGEACIYKKVSGSSVAFLILYVDDILLMGNDIEFLESIKAYLNKCFSMKDLGEAAYILGIKIYIDRSRRLIGLSQSTYLDKILKKFKMDQSKKGFLPILHGTRLSTAQCPTTAEDREKMSVVPYASAIGSIMYAMLYTRPDVNLAVSLVGRYQSNPGMEHWTAVKNILKYLKRTKDMFLVFGGDEELFVKGYVDASLDTDLDDSKSQTGYVYILNGGAVSWCSCKQSIVAGSTCEAEYMAASEAAQEAVWVKEFITDLGVIPNASGPMTLFCDNTGAIALAKEPRFHRKTRHIKRGFNSIRESVQNGDIEICKVHTNLNVADPLTKPLPRAKHDQHQNCMGVRFITM</sequence>
<dbReference type="InterPro" id="IPR012337">
    <property type="entry name" value="RNaseH-like_sf"/>
</dbReference>
<evidence type="ECO:0000256" key="3">
    <source>
        <dbReference type="ARBA" id="ARBA00022750"/>
    </source>
</evidence>
<keyword evidence="5" id="KW-0862">Zinc</keyword>
<dbReference type="GO" id="GO:0008270">
    <property type="term" value="F:zinc ion binding"/>
    <property type="evidence" value="ECO:0007669"/>
    <property type="project" value="UniProtKB-KW"/>
</dbReference>
<evidence type="ECO:0000256" key="4">
    <source>
        <dbReference type="ARBA" id="ARBA00022801"/>
    </source>
</evidence>
<evidence type="ECO:0000259" key="7">
    <source>
        <dbReference type="PROSITE" id="PS50158"/>
    </source>
</evidence>
<dbReference type="InterPro" id="IPR036397">
    <property type="entry name" value="RNaseH_sf"/>
</dbReference>
<keyword evidence="3" id="KW-0064">Aspartyl protease</keyword>
<dbReference type="Pfam" id="PF22936">
    <property type="entry name" value="Pol_BBD"/>
    <property type="match status" value="1"/>
</dbReference>
<evidence type="ECO:0000256" key="6">
    <source>
        <dbReference type="SAM" id="MobiDB-lite"/>
    </source>
</evidence>
<dbReference type="OMA" id="WVKEFIT"/>
<dbReference type="PROSITE" id="PS50158">
    <property type="entry name" value="ZF_CCHC"/>
    <property type="match status" value="1"/>
</dbReference>
<dbReference type="SUPFAM" id="SSF57756">
    <property type="entry name" value="Retrovirus zinc finger-like domains"/>
    <property type="match status" value="1"/>
</dbReference>
<dbReference type="InterPro" id="IPR057670">
    <property type="entry name" value="SH3_retrovirus"/>
</dbReference>
<dbReference type="InterPro" id="IPR054722">
    <property type="entry name" value="PolX-like_BBD"/>
</dbReference>
<dbReference type="InterPro" id="IPR039537">
    <property type="entry name" value="Retrotran_Ty1/copia-like"/>
</dbReference>
<dbReference type="InterPro" id="IPR001878">
    <property type="entry name" value="Znf_CCHC"/>
</dbReference>
<dbReference type="PROSITE" id="PS50994">
    <property type="entry name" value="INTEGRASE"/>
    <property type="match status" value="1"/>
</dbReference>
<evidence type="ECO:0000256" key="2">
    <source>
        <dbReference type="ARBA" id="ARBA00022723"/>
    </source>
</evidence>
<dbReference type="InterPro" id="IPR036875">
    <property type="entry name" value="Znf_CCHC_sf"/>
</dbReference>
<dbReference type="InterPro" id="IPR001584">
    <property type="entry name" value="Integrase_cat-core"/>
</dbReference>
<dbReference type="Pfam" id="PF13976">
    <property type="entry name" value="gag_pre-integrs"/>
    <property type="match status" value="1"/>
</dbReference>
<dbReference type="PANTHER" id="PTHR42648:SF27">
    <property type="entry name" value="RNA-DIRECTED DNA POLYMERASE"/>
    <property type="match status" value="1"/>
</dbReference>
<dbReference type="SUPFAM" id="SSF53098">
    <property type="entry name" value="Ribonuclease H-like"/>
    <property type="match status" value="1"/>
</dbReference>
<dbReference type="EMBL" id="LT934121">
    <property type="protein sequence ID" value="VAI43969.1"/>
    <property type="molecule type" value="Genomic_DNA"/>
</dbReference>
<dbReference type="Pfam" id="PF25597">
    <property type="entry name" value="SH3_retrovirus"/>
    <property type="match status" value="1"/>
</dbReference>
<dbReference type="Proteomes" id="UP000324705">
    <property type="component" value="Chromosome 6A"/>
</dbReference>
<dbReference type="GO" id="GO:0006508">
    <property type="term" value="P:proteolysis"/>
    <property type="evidence" value="ECO:0007669"/>
    <property type="project" value="UniProtKB-KW"/>
</dbReference>